<protein>
    <submittedName>
        <fullName evidence="2">Uncharacterized protein</fullName>
    </submittedName>
</protein>
<keyword evidence="1" id="KW-1133">Transmembrane helix</keyword>
<name>A0ABS9TBQ8_9PSEU</name>
<feature type="transmembrane region" description="Helical" evidence="1">
    <location>
        <begin position="21"/>
        <end position="41"/>
    </location>
</feature>
<keyword evidence="1" id="KW-0472">Membrane</keyword>
<sequence>MTQDGPPQQPNLQRRLRRRTTWPWVVGAGVLLLGVVIGTGVRISPPSTSASVPPPPHRAVDAREWQVIAKDPDAYQGERIVVYGHVTQIDPAAGESTVRANVDGVGHDGEDRAYLKYTTITMLSGDAKALDGVVSGDLFTAEVTVRGSMSYDTQVGGNATVPVLAIDSIHVTG</sequence>
<evidence type="ECO:0000313" key="2">
    <source>
        <dbReference type="EMBL" id="MCH6165937.1"/>
    </source>
</evidence>
<evidence type="ECO:0000313" key="3">
    <source>
        <dbReference type="Proteomes" id="UP001299970"/>
    </source>
</evidence>
<keyword evidence="1" id="KW-0812">Transmembrane</keyword>
<dbReference type="EMBL" id="JAKXMK010000007">
    <property type="protein sequence ID" value="MCH6165937.1"/>
    <property type="molecule type" value="Genomic_DNA"/>
</dbReference>
<organism evidence="2 3">
    <name type="scientific">Pseudonocardia alaniniphila</name>
    <dbReference type="NCBI Taxonomy" id="75291"/>
    <lineage>
        <taxon>Bacteria</taxon>
        <taxon>Bacillati</taxon>
        <taxon>Actinomycetota</taxon>
        <taxon>Actinomycetes</taxon>
        <taxon>Pseudonocardiales</taxon>
        <taxon>Pseudonocardiaceae</taxon>
        <taxon>Pseudonocardia</taxon>
    </lineage>
</organism>
<gene>
    <name evidence="2" type="ORF">MMF94_09605</name>
</gene>
<reference evidence="2 3" key="1">
    <citation type="submission" date="2022-03" db="EMBL/GenBank/DDBJ databases">
        <title>Pseudonocardia alaer sp. nov., a novel actinomycete isolated from reed forest soil.</title>
        <authorList>
            <person name="Wang L."/>
        </authorList>
    </citation>
    <scope>NUCLEOTIDE SEQUENCE [LARGE SCALE GENOMIC DNA]</scope>
    <source>
        <strain evidence="2 3">Y-16303</strain>
    </source>
</reference>
<accession>A0ABS9TBQ8</accession>
<keyword evidence="3" id="KW-1185">Reference proteome</keyword>
<comment type="caution">
    <text evidence="2">The sequence shown here is derived from an EMBL/GenBank/DDBJ whole genome shotgun (WGS) entry which is preliminary data.</text>
</comment>
<evidence type="ECO:0000256" key="1">
    <source>
        <dbReference type="SAM" id="Phobius"/>
    </source>
</evidence>
<dbReference type="Proteomes" id="UP001299970">
    <property type="component" value="Unassembled WGS sequence"/>
</dbReference>
<dbReference type="RefSeq" id="WP_241035956.1">
    <property type="nucleotide sequence ID" value="NZ_BAAAJF010000078.1"/>
</dbReference>
<proteinExistence type="predicted"/>